<gene>
    <name evidence="2" type="ORF">H6P81_002629</name>
</gene>
<proteinExistence type="predicted"/>
<feature type="region of interest" description="Disordered" evidence="1">
    <location>
        <begin position="1"/>
        <end position="89"/>
    </location>
</feature>
<dbReference type="Proteomes" id="UP000825729">
    <property type="component" value="Unassembled WGS sequence"/>
</dbReference>
<name>A0AAV7FBG6_ARIFI</name>
<feature type="region of interest" description="Disordered" evidence="1">
    <location>
        <begin position="161"/>
        <end position="185"/>
    </location>
</feature>
<dbReference type="AlphaFoldDB" id="A0AAV7FBG6"/>
<evidence type="ECO:0000313" key="3">
    <source>
        <dbReference type="Proteomes" id="UP000825729"/>
    </source>
</evidence>
<feature type="compositionally biased region" description="Basic residues" evidence="1">
    <location>
        <begin position="1"/>
        <end position="11"/>
    </location>
</feature>
<organism evidence="2 3">
    <name type="scientific">Aristolochia fimbriata</name>
    <name type="common">White veined hardy Dutchman's pipe vine</name>
    <dbReference type="NCBI Taxonomy" id="158543"/>
    <lineage>
        <taxon>Eukaryota</taxon>
        <taxon>Viridiplantae</taxon>
        <taxon>Streptophyta</taxon>
        <taxon>Embryophyta</taxon>
        <taxon>Tracheophyta</taxon>
        <taxon>Spermatophyta</taxon>
        <taxon>Magnoliopsida</taxon>
        <taxon>Magnoliidae</taxon>
        <taxon>Piperales</taxon>
        <taxon>Aristolochiaceae</taxon>
        <taxon>Aristolochia</taxon>
    </lineage>
</organism>
<feature type="compositionally biased region" description="Pro residues" evidence="1">
    <location>
        <begin position="164"/>
        <end position="179"/>
    </location>
</feature>
<feature type="compositionally biased region" description="Basic and acidic residues" evidence="1">
    <location>
        <begin position="36"/>
        <end position="50"/>
    </location>
</feature>
<protein>
    <submittedName>
        <fullName evidence="2">Uncharacterized protein</fullName>
    </submittedName>
</protein>
<evidence type="ECO:0000313" key="2">
    <source>
        <dbReference type="EMBL" id="KAG9458121.1"/>
    </source>
</evidence>
<dbReference type="EMBL" id="JAINDJ010000002">
    <property type="protein sequence ID" value="KAG9458121.1"/>
    <property type="molecule type" value="Genomic_DNA"/>
</dbReference>
<keyword evidence="3" id="KW-1185">Reference proteome</keyword>
<comment type="caution">
    <text evidence="2">The sequence shown here is derived from an EMBL/GenBank/DDBJ whole genome shotgun (WGS) entry which is preliminary data.</text>
</comment>
<sequence>MPPRARSRRSTRSREGRAHRGPFHYRQPFLGLQLERGLDSDRPQLLRPRQDNPVTPADAGVGVACEGPDDVGERDEVAGGDDGAPQGERGRVARVLEAPHGVQDLHRHPGDLRRQLVSVPGVDLGVEESDELTLELRAAVGAALGRGAKPDGDVVRVRALPCGARPPRPRWPPRPPVSPSRPAAS</sequence>
<evidence type="ECO:0000256" key="1">
    <source>
        <dbReference type="SAM" id="MobiDB-lite"/>
    </source>
</evidence>
<accession>A0AAV7FBG6</accession>
<reference evidence="2 3" key="1">
    <citation type="submission" date="2021-07" db="EMBL/GenBank/DDBJ databases">
        <title>The Aristolochia fimbriata genome: insights into angiosperm evolution, floral development and chemical biosynthesis.</title>
        <authorList>
            <person name="Jiao Y."/>
        </authorList>
    </citation>
    <scope>NUCLEOTIDE SEQUENCE [LARGE SCALE GENOMIC DNA]</scope>
    <source>
        <strain evidence="2">IBCAS-2021</strain>
        <tissue evidence="2">Leaf</tissue>
    </source>
</reference>